<evidence type="ECO:0000256" key="1">
    <source>
        <dbReference type="ARBA" id="ARBA00005889"/>
    </source>
</evidence>
<name>A0AAP0B137_9ASPA</name>
<sequence>MLSTQRSESTNNVCHSITKATSTLVDCFLQLEKMIMKAREKVLEEDFKCKQASLPVNAKNCPILKQVSKIYTRVMYEKFYEEFKHGLYIVEELPFSDHCKIFTLRWSDCGENNKHWYVQLDCSNYDVSCSCKKFETSGMLCCHALKVYTHTNITFISDKYIPKRWTLDARKDTYLHLGSCSCQEFSSTVSFRNNVSRFSYDVAVRAEKCNEARNYVMDALREISTHVDAITEADCNLENVSMGKPTVIDPPKLRPKGVSNARLKSFWEKKGTLFKSL</sequence>
<keyword evidence="4 6" id="KW-0862">Zinc</keyword>
<organism evidence="8 9">
    <name type="scientific">Platanthera zijinensis</name>
    <dbReference type="NCBI Taxonomy" id="2320716"/>
    <lineage>
        <taxon>Eukaryota</taxon>
        <taxon>Viridiplantae</taxon>
        <taxon>Streptophyta</taxon>
        <taxon>Embryophyta</taxon>
        <taxon>Tracheophyta</taxon>
        <taxon>Spermatophyta</taxon>
        <taxon>Magnoliopsida</taxon>
        <taxon>Liliopsida</taxon>
        <taxon>Asparagales</taxon>
        <taxon>Orchidaceae</taxon>
        <taxon>Orchidoideae</taxon>
        <taxon>Orchideae</taxon>
        <taxon>Orchidinae</taxon>
        <taxon>Platanthera</taxon>
    </lineage>
</organism>
<reference evidence="8 9" key="1">
    <citation type="journal article" date="2022" name="Nat. Plants">
        <title>Genomes of leafy and leafless Platanthera orchids illuminate the evolution of mycoheterotrophy.</title>
        <authorList>
            <person name="Li M.H."/>
            <person name="Liu K.W."/>
            <person name="Li Z."/>
            <person name="Lu H.C."/>
            <person name="Ye Q.L."/>
            <person name="Zhang D."/>
            <person name="Wang J.Y."/>
            <person name="Li Y.F."/>
            <person name="Zhong Z.M."/>
            <person name="Liu X."/>
            <person name="Yu X."/>
            <person name="Liu D.K."/>
            <person name="Tu X.D."/>
            <person name="Liu B."/>
            <person name="Hao Y."/>
            <person name="Liao X.Y."/>
            <person name="Jiang Y.T."/>
            <person name="Sun W.H."/>
            <person name="Chen J."/>
            <person name="Chen Y.Q."/>
            <person name="Ai Y."/>
            <person name="Zhai J.W."/>
            <person name="Wu S.S."/>
            <person name="Zhou Z."/>
            <person name="Hsiao Y.Y."/>
            <person name="Wu W.L."/>
            <person name="Chen Y.Y."/>
            <person name="Lin Y.F."/>
            <person name="Hsu J.L."/>
            <person name="Li C.Y."/>
            <person name="Wang Z.W."/>
            <person name="Zhao X."/>
            <person name="Zhong W.Y."/>
            <person name="Ma X.K."/>
            <person name="Ma L."/>
            <person name="Huang J."/>
            <person name="Chen G.Z."/>
            <person name="Huang M.Z."/>
            <person name="Huang L."/>
            <person name="Peng D.H."/>
            <person name="Luo Y.B."/>
            <person name="Zou S.Q."/>
            <person name="Chen S.P."/>
            <person name="Lan S."/>
            <person name="Tsai W.C."/>
            <person name="Van de Peer Y."/>
            <person name="Liu Z.J."/>
        </authorList>
    </citation>
    <scope>NUCLEOTIDE SEQUENCE [LARGE SCALE GENOMIC DNA]</scope>
    <source>
        <strain evidence="8">Lor287</strain>
    </source>
</reference>
<gene>
    <name evidence="8" type="ORF">KSP39_PZI019622</name>
</gene>
<keyword evidence="2 6" id="KW-0479">Metal-binding</keyword>
<accession>A0AAP0B137</accession>
<evidence type="ECO:0000313" key="8">
    <source>
        <dbReference type="EMBL" id="KAK8923569.1"/>
    </source>
</evidence>
<dbReference type="PANTHER" id="PTHR31669:SF302">
    <property type="entry name" value="PROTEIN FAR1-RELATED SEQUENCE"/>
    <property type="match status" value="1"/>
</dbReference>
<comment type="similarity">
    <text evidence="1 6">Belongs to the FHY3/FAR1 family.</text>
</comment>
<dbReference type="InterPro" id="IPR006564">
    <property type="entry name" value="Znf_PMZ"/>
</dbReference>
<keyword evidence="6" id="KW-0539">Nucleus</keyword>
<feature type="domain" description="SWIM-type" evidence="7">
    <location>
        <begin position="116"/>
        <end position="152"/>
    </location>
</feature>
<comment type="caution">
    <text evidence="8">The sequence shown here is derived from an EMBL/GenBank/DDBJ whole genome shotgun (WGS) entry which is preliminary data.</text>
</comment>
<evidence type="ECO:0000259" key="7">
    <source>
        <dbReference type="PROSITE" id="PS50966"/>
    </source>
</evidence>
<dbReference type="GO" id="GO:0008270">
    <property type="term" value="F:zinc ion binding"/>
    <property type="evidence" value="ECO:0007669"/>
    <property type="project" value="UniProtKB-UniRule"/>
</dbReference>
<protein>
    <recommendedName>
        <fullName evidence="6">Protein FAR1-RELATED SEQUENCE</fullName>
    </recommendedName>
</protein>
<keyword evidence="3 5" id="KW-0863">Zinc-finger</keyword>
<dbReference type="AlphaFoldDB" id="A0AAP0B137"/>
<evidence type="ECO:0000256" key="3">
    <source>
        <dbReference type="ARBA" id="ARBA00022771"/>
    </source>
</evidence>
<dbReference type="InterPro" id="IPR007527">
    <property type="entry name" value="Znf_SWIM"/>
</dbReference>
<dbReference type="InterPro" id="IPR031052">
    <property type="entry name" value="FHY3/FAR1"/>
</dbReference>
<dbReference type="PANTHER" id="PTHR31669">
    <property type="entry name" value="PROTEIN FAR1-RELATED SEQUENCE 10-RELATED"/>
    <property type="match status" value="1"/>
</dbReference>
<dbReference type="GO" id="GO:0006355">
    <property type="term" value="P:regulation of DNA-templated transcription"/>
    <property type="evidence" value="ECO:0007669"/>
    <property type="project" value="UniProtKB-UniRule"/>
</dbReference>
<comment type="function">
    <text evidence="6">Putative transcription activator involved in regulating light control of development.</text>
</comment>
<dbReference type="SMART" id="SM00575">
    <property type="entry name" value="ZnF_PMZ"/>
    <property type="match status" value="1"/>
</dbReference>
<dbReference type="GO" id="GO:0005634">
    <property type="term" value="C:nucleus"/>
    <property type="evidence" value="ECO:0007669"/>
    <property type="project" value="UniProtKB-SubCell"/>
</dbReference>
<evidence type="ECO:0000256" key="5">
    <source>
        <dbReference type="PROSITE-ProRule" id="PRU00325"/>
    </source>
</evidence>
<evidence type="ECO:0000313" key="9">
    <source>
        <dbReference type="Proteomes" id="UP001418222"/>
    </source>
</evidence>
<evidence type="ECO:0000256" key="4">
    <source>
        <dbReference type="ARBA" id="ARBA00022833"/>
    </source>
</evidence>
<dbReference type="Proteomes" id="UP001418222">
    <property type="component" value="Unassembled WGS sequence"/>
</dbReference>
<evidence type="ECO:0000256" key="2">
    <source>
        <dbReference type="ARBA" id="ARBA00022723"/>
    </source>
</evidence>
<comment type="subcellular location">
    <subcellularLocation>
        <location evidence="6">Nucleus</location>
    </subcellularLocation>
</comment>
<dbReference type="Pfam" id="PF04434">
    <property type="entry name" value="SWIM"/>
    <property type="match status" value="1"/>
</dbReference>
<dbReference type="EMBL" id="JBBWWQ010000017">
    <property type="protein sequence ID" value="KAK8923569.1"/>
    <property type="molecule type" value="Genomic_DNA"/>
</dbReference>
<proteinExistence type="inferred from homology"/>
<keyword evidence="9" id="KW-1185">Reference proteome</keyword>
<evidence type="ECO:0000256" key="6">
    <source>
        <dbReference type="RuleBase" id="RU367018"/>
    </source>
</evidence>
<dbReference type="PROSITE" id="PS50966">
    <property type="entry name" value="ZF_SWIM"/>
    <property type="match status" value="1"/>
</dbReference>